<dbReference type="EMBL" id="JABSTV010001248">
    <property type="protein sequence ID" value="KAH7969497.1"/>
    <property type="molecule type" value="Genomic_DNA"/>
</dbReference>
<reference evidence="3" key="1">
    <citation type="journal article" date="2020" name="Cell">
        <title>Large-Scale Comparative Analyses of Tick Genomes Elucidate Their Genetic Diversity and Vector Capacities.</title>
        <authorList>
            <consortium name="Tick Genome and Microbiome Consortium (TIGMIC)"/>
            <person name="Jia N."/>
            <person name="Wang J."/>
            <person name="Shi W."/>
            <person name="Du L."/>
            <person name="Sun Y."/>
            <person name="Zhan W."/>
            <person name="Jiang J.F."/>
            <person name="Wang Q."/>
            <person name="Zhang B."/>
            <person name="Ji P."/>
            <person name="Bell-Sakyi L."/>
            <person name="Cui X.M."/>
            <person name="Yuan T.T."/>
            <person name="Jiang B.G."/>
            <person name="Yang W.F."/>
            <person name="Lam T.T."/>
            <person name="Chang Q.C."/>
            <person name="Ding S.J."/>
            <person name="Wang X.J."/>
            <person name="Zhu J.G."/>
            <person name="Ruan X.D."/>
            <person name="Zhao L."/>
            <person name="Wei J.T."/>
            <person name="Ye R.Z."/>
            <person name="Que T.C."/>
            <person name="Du C.H."/>
            <person name="Zhou Y.H."/>
            <person name="Cheng J.X."/>
            <person name="Dai P.F."/>
            <person name="Guo W.B."/>
            <person name="Han X.H."/>
            <person name="Huang E.J."/>
            <person name="Li L.F."/>
            <person name="Wei W."/>
            <person name="Gao Y.C."/>
            <person name="Liu J.Z."/>
            <person name="Shao H.Z."/>
            <person name="Wang X."/>
            <person name="Wang C.C."/>
            <person name="Yang T.C."/>
            <person name="Huo Q.B."/>
            <person name="Li W."/>
            <person name="Chen H.Y."/>
            <person name="Chen S.E."/>
            <person name="Zhou L.G."/>
            <person name="Ni X.B."/>
            <person name="Tian J.H."/>
            <person name="Sheng Y."/>
            <person name="Liu T."/>
            <person name="Pan Y.S."/>
            <person name="Xia L.Y."/>
            <person name="Li J."/>
            <person name="Zhao F."/>
            <person name="Cao W.C."/>
        </authorList>
    </citation>
    <scope>NUCLEOTIDE SEQUENCE</scope>
    <source>
        <strain evidence="3">Rsan-2018</strain>
    </source>
</reference>
<dbReference type="VEuPathDB" id="VectorBase:RSAN_027938"/>
<reference evidence="3" key="2">
    <citation type="submission" date="2021-09" db="EMBL/GenBank/DDBJ databases">
        <authorList>
            <person name="Jia N."/>
            <person name="Wang J."/>
            <person name="Shi W."/>
            <person name="Du L."/>
            <person name="Sun Y."/>
            <person name="Zhan W."/>
            <person name="Jiang J."/>
            <person name="Wang Q."/>
            <person name="Zhang B."/>
            <person name="Ji P."/>
            <person name="Sakyi L.B."/>
            <person name="Cui X."/>
            <person name="Yuan T."/>
            <person name="Jiang B."/>
            <person name="Yang W."/>
            <person name="Lam T.T.-Y."/>
            <person name="Chang Q."/>
            <person name="Ding S."/>
            <person name="Wang X."/>
            <person name="Zhu J."/>
            <person name="Ruan X."/>
            <person name="Zhao L."/>
            <person name="Wei J."/>
            <person name="Que T."/>
            <person name="Du C."/>
            <person name="Cheng J."/>
            <person name="Dai P."/>
            <person name="Han X."/>
            <person name="Huang E."/>
            <person name="Gao Y."/>
            <person name="Liu J."/>
            <person name="Shao H."/>
            <person name="Ye R."/>
            <person name="Li L."/>
            <person name="Wei W."/>
            <person name="Wang X."/>
            <person name="Wang C."/>
            <person name="Huo Q."/>
            <person name="Li W."/>
            <person name="Guo W."/>
            <person name="Chen H."/>
            <person name="Chen S."/>
            <person name="Zhou L."/>
            <person name="Zhou L."/>
            <person name="Ni X."/>
            <person name="Tian J."/>
            <person name="Zhou Y."/>
            <person name="Sheng Y."/>
            <person name="Liu T."/>
            <person name="Pan Y."/>
            <person name="Xia L."/>
            <person name="Li J."/>
            <person name="Zhao F."/>
            <person name="Cao W."/>
        </authorList>
    </citation>
    <scope>NUCLEOTIDE SEQUENCE</scope>
    <source>
        <strain evidence="3">Rsan-2018</strain>
        <tissue evidence="3">Larvae</tissue>
    </source>
</reference>
<evidence type="ECO:0000256" key="1">
    <source>
        <dbReference type="SAM" id="Coils"/>
    </source>
</evidence>
<sequence length="172" mass="18599">MSLLVSDRARSMTAADRRWARWGCGWGLWGPYGSELELPSCLITETAAEPGVSDEAVPSIFPFRKTKPPRKPPRQRTSSAIPASKKKCTELHPPADSPMDLASAPDENEAPQQEIVADQNVLQEPAPTIHSELTKAIAVLEAQLATAKDQASKQQAELAEQALSARAGNCEE</sequence>
<evidence type="ECO:0000313" key="4">
    <source>
        <dbReference type="Proteomes" id="UP000821837"/>
    </source>
</evidence>
<dbReference type="AlphaFoldDB" id="A0A9D4T483"/>
<name>A0A9D4T483_RHISA</name>
<evidence type="ECO:0000313" key="3">
    <source>
        <dbReference type="EMBL" id="KAH7969497.1"/>
    </source>
</evidence>
<dbReference type="Proteomes" id="UP000821837">
    <property type="component" value="Unassembled WGS sequence"/>
</dbReference>
<comment type="caution">
    <text evidence="3">The sequence shown here is derived from an EMBL/GenBank/DDBJ whole genome shotgun (WGS) entry which is preliminary data.</text>
</comment>
<protein>
    <submittedName>
        <fullName evidence="3">Uncharacterized protein</fullName>
    </submittedName>
</protein>
<feature type="compositionally biased region" description="Basic residues" evidence="2">
    <location>
        <begin position="64"/>
        <end position="74"/>
    </location>
</feature>
<evidence type="ECO:0000256" key="2">
    <source>
        <dbReference type="SAM" id="MobiDB-lite"/>
    </source>
</evidence>
<proteinExistence type="predicted"/>
<feature type="region of interest" description="Disordered" evidence="2">
    <location>
        <begin position="58"/>
        <end position="127"/>
    </location>
</feature>
<organism evidence="3 4">
    <name type="scientific">Rhipicephalus sanguineus</name>
    <name type="common">Brown dog tick</name>
    <name type="synonym">Ixodes sanguineus</name>
    <dbReference type="NCBI Taxonomy" id="34632"/>
    <lineage>
        <taxon>Eukaryota</taxon>
        <taxon>Metazoa</taxon>
        <taxon>Ecdysozoa</taxon>
        <taxon>Arthropoda</taxon>
        <taxon>Chelicerata</taxon>
        <taxon>Arachnida</taxon>
        <taxon>Acari</taxon>
        <taxon>Parasitiformes</taxon>
        <taxon>Ixodida</taxon>
        <taxon>Ixodoidea</taxon>
        <taxon>Ixodidae</taxon>
        <taxon>Rhipicephalinae</taxon>
        <taxon>Rhipicephalus</taxon>
        <taxon>Rhipicephalus</taxon>
    </lineage>
</organism>
<keyword evidence="1" id="KW-0175">Coiled coil</keyword>
<gene>
    <name evidence="3" type="ORF">HPB52_018994</name>
</gene>
<accession>A0A9D4T483</accession>
<feature type="coiled-coil region" evidence="1">
    <location>
        <begin position="130"/>
        <end position="157"/>
    </location>
</feature>
<keyword evidence="4" id="KW-1185">Reference proteome</keyword>